<feature type="chain" id="PRO_5004213162" description="DUF2059 domain-containing protein" evidence="1">
    <location>
        <begin position="22"/>
        <end position="151"/>
    </location>
</feature>
<evidence type="ECO:0000313" key="3">
    <source>
        <dbReference type="Proteomes" id="UP000008808"/>
    </source>
</evidence>
<dbReference type="OrthoDB" id="7428977at2"/>
<keyword evidence="3" id="KW-1185">Reference proteome</keyword>
<dbReference type="AlphaFoldDB" id="Q2N7H7"/>
<evidence type="ECO:0000313" key="2">
    <source>
        <dbReference type="EMBL" id="ABC64364.1"/>
    </source>
</evidence>
<proteinExistence type="predicted"/>
<keyword evidence="1" id="KW-0732">Signal</keyword>
<dbReference type="RefSeq" id="WP_011415187.1">
    <property type="nucleotide sequence ID" value="NC_007722.1"/>
</dbReference>
<feature type="signal peptide" evidence="1">
    <location>
        <begin position="1"/>
        <end position="21"/>
    </location>
</feature>
<evidence type="ECO:0008006" key="4">
    <source>
        <dbReference type="Google" id="ProtNLM"/>
    </source>
</evidence>
<dbReference type="STRING" id="314225.ELI_11360"/>
<dbReference type="KEGG" id="eli:ELI_11360"/>
<dbReference type="EMBL" id="CP000157">
    <property type="protein sequence ID" value="ABC64364.1"/>
    <property type="molecule type" value="Genomic_DNA"/>
</dbReference>
<name>Q2N7H7_ERYLH</name>
<evidence type="ECO:0000256" key="1">
    <source>
        <dbReference type="SAM" id="SignalP"/>
    </source>
</evidence>
<accession>Q2N7H7</accession>
<dbReference type="HOGENOM" id="CLU_1728590_0_0_5"/>
<protein>
    <recommendedName>
        <fullName evidence="4">DUF2059 domain-containing protein</fullName>
    </recommendedName>
</protein>
<sequence>MRRLFVLGAATMLALPAPALAQDFVVDIDDRSAEEKIGVLSDTLRDPMLQAQAADTLGALSQVLLNLKIAPFVEAMEQATGEPVYDVDPDAELRDIAPEAERLPDAIESELPRAMDRMAGMGDAFTTLLPALRDMARQFEQAVDESAISVR</sequence>
<gene>
    <name evidence="2" type="ordered locus">ELI_11360</name>
</gene>
<reference evidence="3" key="1">
    <citation type="journal article" date="2009" name="J. Bacteriol.">
        <title>Complete genome sequence of Erythrobacter litoralis HTCC2594.</title>
        <authorList>
            <person name="Oh H.M."/>
            <person name="Giovannoni S.J."/>
            <person name="Ferriera S."/>
            <person name="Johnson J."/>
            <person name="Cho J.C."/>
        </authorList>
    </citation>
    <scope>NUCLEOTIDE SEQUENCE [LARGE SCALE GENOMIC DNA]</scope>
    <source>
        <strain evidence="3">HTCC2594</strain>
    </source>
</reference>
<dbReference type="Proteomes" id="UP000008808">
    <property type="component" value="Chromosome"/>
</dbReference>
<organism evidence="2 3">
    <name type="scientific">Erythrobacter litoralis (strain HTCC2594)</name>
    <dbReference type="NCBI Taxonomy" id="314225"/>
    <lineage>
        <taxon>Bacteria</taxon>
        <taxon>Pseudomonadati</taxon>
        <taxon>Pseudomonadota</taxon>
        <taxon>Alphaproteobacteria</taxon>
        <taxon>Sphingomonadales</taxon>
        <taxon>Erythrobacteraceae</taxon>
        <taxon>Erythrobacter/Porphyrobacter group</taxon>
        <taxon>Erythrobacter</taxon>
    </lineage>
</organism>